<evidence type="ECO:0000313" key="3">
    <source>
        <dbReference type="Proteomes" id="UP000247792"/>
    </source>
</evidence>
<organism evidence="2 3">
    <name type="scientific">Undibacterium pigrum</name>
    <dbReference type="NCBI Taxonomy" id="401470"/>
    <lineage>
        <taxon>Bacteria</taxon>
        <taxon>Pseudomonadati</taxon>
        <taxon>Pseudomonadota</taxon>
        <taxon>Betaproteobacteria</taxon>
        <taxon>Burkholderiales</taxon>
        <taxon>Oxalobacteraceae</taxon>
        <taxon>Undibacterium</taxon>
    </lineage>
</organism>
<evidence type="ECO:0000313" key="2">
    <source>
        <dbReference type="EMBL" id="PXX33927.1"/>
    </source>
</evidence>
<dbReference type="Proteomes" id="UP000247792">
    <property type="component" value="Unassembled WGS sequence"/>
</dbReference>
<proteinExistence type="predicted"/>
<dbReference type="EMBL" id="QJKB01000027">
    <property type="protein sequence ID" value="PXX33927.1"/>
    <property type="molecule type" value="Genomic_DNA"/>
</dbReference>
<accession>A0A318IL16</accession>
<evidence type="ECO:0000256" key="1">
    <source>
        <dbReference type="SAM" id="Phobius"/>
    </source>
</evidence>
<dbReference type="AlphaFoldDB" id="A0A318IL16"/>
<name>A0A318IL16_9BURK</name>
<reference evidence="2 3" key="1">
    <citation type="submission" date="2018-05" db="EMBL/GenBank/DDBJ databases">
        <title>Genomic Encyclopedia of Type Strains, Phase IV (KMG-IV): sequencing the most valuable type-strain genomes for metagenomic binning, comparative biology and taxonomic classification.</title>
        <authorList>
            <person name="Goeker M."/>
        </authorList>
    </citation>
    <scope>NUCLEOTIDE SEQUENCE [LARGE SCALE GENOMIC DNA]</scope>
    <source>
        <strain evidence="2 3">DSM 19792</strain>
    </source>
</reference>
<protein>
    <submittedName>
        <fullName evidence="2">Uncharacterized protein</fullName>
    </submittedName>
</protein>
<keyword evidence="1" id="KW-1133">Transmembrane helix</keyword>
<gene>
    <name evidence="2" type="ORF">DFR42_1276</name>
</gene>
<keyword evidence="1" id="KW-0472">Membrane</keyword>
<dbReference type="OrthoDB" id="9948386at2"/>
<dbReference type="RefSeq" id="WP_110258459.1">
    <property type="nucleotide sequence ID" value="NZ_QJKB01000027.1"/>
</dbReference>
<comment type="caution">
    <text evidence="2">The sequence shown here is derived from an EMBL/GenBank/DDBJ whole genome shotgun (WGS) entry which is preliminary data.</text>
</comment>
<keyword evidence="3" id="KW-1185">Reference proteome</keyword>
<keyword evidence="1" id="KW-0812">Transmembrane</keyword>
<feature type="transmembrane region" description="Helical" evidence="1">
    <location>
        <begin position="6"/>
        <end position="25"/>
    </location>
</feature>
<sequence length="95" mass="10294">MKTSLTDWLVTALAYIVICAVLSIINNEEDKVPLAEQPEHTEQQANSASKAAATLHASVSVQLTQKMNKATVERSALRQLTQEAERMTGIAASVQ</sequence>